<evidence type="ECO:0000256" key="1">
    <source>
        <dbReference type="SAM" id="MobiDB-lite"/>
    </source>
</evidence>
<evidence type="ECO:0000313" key="3">
    <source>
        <dbReference type="Proteomes" id="UP000799302"/>
    </source>
</evidence>
<gene>
    <name evidence="2" type="ORF">BT63DRAFT_5754</name>
</gene>
<feature type="compositionally biased region" description="Low complexity" evidence="1">
    <location>
        <begin position="46"/>
        <end position="66"/>
    </location>
</feature>
<proteinExistence type="predicted"/>
<sequence length="209" mass="23221">MADPESTAEMARKVRALENAIAARQAQQFAGRGRGQYRTSHPFTQAPYPARGRGVRGGRVYPRYGPPTYRNRQLIIREPTETNIDSDDTQSGLEVQQDRQEWISKHDASKMQLINKTVYTNQAAKGNGAINGTTPPYSPSSTRIRPGILDPAVLHLGTLAPRKPSPPQPAPKKVLCRNFCLTGILFIPYTIRGLDLNISSFPVYKLTYT</sequence>
<dbReference type="AlphaFoldDB" id="A0A6A6UPR2"/>
<name>A0A6A6UPR2_9PEZI</name>
<protein>
    <submittedName>
        <fullName evidence="2">Uncharacterized protein</fullName>
    </submittedName>
</protein>
<feature type="region of interest" description="Disordered" evidence="1">
    <location>
        <begin position="26"/>
        <end position="66"/>
    </location>
</feature>
<accession>A0A6A6UPR2</accession>
<organism evidence="2 3">
    <name type="scientific">Microthyrium microscopicum</name>
    <dbReference type="NCBI Taxonomy" id="703497"/>
    <lineage>
        <taxon>Eukaryota</taxon>
        <taxon>Fungi</taxon>
        <taxon>Dikarya</taxon>
        <taxon>Ascomycota</taxon>
        <taxon>Pezizomycotina</taxon>
        <taxon>Dothideomycetes</taxon>
        <taxon>Dothideomycetes incertae sedis</taxon>
        <taxon>Microthyriales</taxon>
        <taxon>Microthyriaceae</taxon>
        <taxon>Microthyrium</taxon>
    </lineage>
</organism>
<evidence type="ECO:0000313" key="2">
    <source>
        <dbReference type="EMBL" id="KAF2674252.1"/>
    </source>
</evidence>
<reference evidence="2" key="1">
    <citation type="journal article" date="2020" name="Stud. Mycol.">
        <title>101 Dothideomycetes genomes: a test case for predicting lifestyles and emergence of pathogens.</title>
        <authorList>
            <person name="Haridas S."/>
            <person name="Albert R."/>
            <person name="Binder M."/>
            <person name="Bloem J."/>
            <person name="Labutti K."/>
            <person name="Salamov A."/>
            <person name="Andreopoulos B."/>
            <person name="Baker S."/>
            <person name="Barry K."/>
            <person name="Bills G."/>
            <person name="Bluhm B."/>
            <person name="Cannon C."/>
            <person name="Castanera R."/>
            <person name="Culley D."/>
            <person name="Daum C."/>
            <person name="Ezra D."/>
            <person name="Gonzalez J."/>
            <person name="Henrissat B."/>
            <person name="Kuo A."/>
            <person name="Liang C."/>
            <person name="Lipzen A."/>
            <person name="Lutzoni F."/>
            <person name="Magnuson J."/>
            <person name="Mondo S."/>
            <person name="Nolan M."/>
            <person name="Ohm R."/>
            <person name="Pangilinan J."/>
            <person name="Park H.-J."/>
            <person name="Ramirez L."/>
            <person name="Alfaro M."/>
            <person name="Sun H."/>
            <person name="Tritt A."/>
            <person name="Yoshinaga Y."/>
            <person name="Zwiers L.-H."/>
            <person name="Turgeon B."/>
            <person name="Goodwin S."/>
            <person name="Spatafora J."/>
            <person name="Crous P."/>
            <person name="Grigoriev I."/>
        </authorList>
    </citation>
    <scope>NUCLEOTIDE SEQUENCE</scope>
    <source>
        <strain evidence="2">CBS 115976</strain>
    </source>
</reference>
<dbReference type="EMBL" id="MU004230">
    <property type="protein sequence ID" value="KAF2674252.1"/>
    <property type="molecule type" value="Genomic_DNA"/>
</dbReference>
<dbReference type="Proteomes" id="UP000799302">
    <property type="component" value="Unassembled WGS sequence"/>
</dbReference>
<keyword evidence="3" id="KW-1185">Reference proteome</keyword>